<dbReference type="InterPro" id="IPR001482">
    <property type="entry name" value="T2SS/T4SS_dom"/>
</dbReference>
<accession>A0A0P9DF20</accession>
<dbReference type="InterPro" id="IPR050921">
    <property type="entry name" value="T4SS_GSP_E_ATPase"/>
</dbReference>
<reference evidence="3 4" key="1">
    <citation type="submission" date="2015-09" db="EMBL/GenBank/DDBJ databases">
        <title>Draft genome sequence of Kouleothrix aurantiaca JCM 19913.</title>
        <authorList>
            <person name="Hemp J."/>
        </authorList>
    </citation>
    <scope>NUCLEOTIDE SEQUENCE [LARGE SCALE GENOMIC DNA]</scope>
    <source>
        <strain evidence="3 4">COM-B</strain>
    </source>
</reference>
<protein>
    <submittedName>
        <fullName evidence="3">Secretion system protein E</fullName>
    </submittedName>
</protein>
<dbReference type="SUPFAM" id="SSF52540">
    <property type="entry name" value="P-loop containing nucleoside triphosphate hydrolases"/>
    <property type="match status" value="1"/>
</dbReference>
<dbReference type="Proteomes" id="UP000050509">
    <property type="component" value="Unassembled WGS sequence"/>
</dbReference>
<evidence type="ECO:0000313" key="3">
    <source>
        <dbReference type="EMBL" id="KPV51690.1"/>
    </source>
</evidence>
<sequence>LPRAAADLLIEALRRGVTILIAGATGSGKTTMTGALLQAIGDEKRVVIIEESRELPQPADSMTMEVLNSGLTYTECVRFALRQKPDLIVCGEVRGAEALAMLQAAASGHPGIGTIHAPDCQAALKNLERMASEDGATPVNVVRGLLTSAAVPLIVAHIGNYGGRRRVGSIEEVLAQGATGQGGDRYPTNTLFAFDPRTGKIEKRYAVQGSWGLGRF</sequence>
<comment type="caution">
    <text evidence="3">The sequence shown here is derived from an EMBL/GenBank/DDBJ whole genome shotgun (WGS) entry which is preliminary data.</text>
</comment>
<evidence type="ECO:0000259" key="2">
    <source>
        <dbReference type="Pfam" id="PF00437"/>
    </source>
</evidence>
<name>A0A0P9DF20_9CHLR</name>
<dbReference type="PANTHER" id="PTHR30486:SF6">
    <property type="entry name" value="TYPE IV PILUS RETRACTATION ATPASE PILT"/>
    <property type="match status" value="1"/>
</dbReference>
<dbReference type="GO" id="GO:0016887">
    <property type="term" value="F:ATP hydrolysis activity"/>
    <property type="evidence" value="ECO:0007669"/>
    <property type="project" value="InterPro"/>
</dbReference>
<dbReference type="InterPro" id="IPR027417">
    <property type="entry name" value="P-loop_NTPase"/>
</dbReference>
<organism evidence="3 4">
    <name type="scientific">Kouleothrix aurantiaca</name>
    <dbReference type="NCBI Taxonomy" id="186479"/>
    <lineage>
        <taxon>Bacteria</taxon>
        <taxon>Bacillati</taxon>
        <taxon>Chloroflexota</taxon>
        <taxon>Chloroflexia</taxon>
        <taxon>Chloroflexales</taxon>
        <taxon>Roseiflexineae</taxon>
        <taxon>Roseiflexaceae</taxon>
        <taxon>Kouleothrix</taxon>
    </lineage>
</organism>
<dbReference type="CDD" id="cd01130">
    <property type="entry name" value="VirB11-like_ATPase"/>
    <property type="match status" value="1"/>
</dbReference>
<comment type="similarity">
    <text evidence="1">Belongs to the GSP E family.</text>
</comment>
<evidence type="ECO:0000256" key="1">
    <source>
        <dbReference type="ARBA" id="ARBA00006611"/>
    </source>
</evidence>
<keyword evidence="4" id="KW-1185">Reference proteome</keyword>
<dbReference type="Pfam" id="PF00437">
    <property type="entry name" value="T2SSE"/>
    <property type="match status" value="1"/>
</dbReference>
<feature type="non-terminal residue" evidence="3">
    <location>
        <position position="1"/>
    </location>
</feature>
<dbReference type="Gene3D" id="3.40.50.300">
    <property type="entry name" value="P-loop containing nucleotide triphosphate hydrolases"/>
    <property type="match status" value="1"/>
</dbReference>
<feature type="domain" description="Bacterial type II secretion system protein E" evidence="2">
    <location>
        <begin position="14"/>
        <end position="145"/>
    </location>
</feature>
<dbReference type="PANTHER" id="PTHR30486">
    <property type="entry name" value="TWITCHING MOTILITY PROTEIN PILT"/>
    <property type="match status" value="1"/>
</dbReference>
<dbReference type="AlphaFoldDB" id="A0A0P9DF20"/>
<gene>
    <name evidence="3" type="ORF">SE17_19780</name>
</gene>
<evidence type="ECO:0000313" key="4">
    <source>
        <dbReference type="Proteomes" id="UP000050509"/>
    </source>
</evidence>
<dbReference type="EMBL" id="LJCR01000815">
    <property type="protein sequence ID" value="KPV51690.1"/>
    <property type="molecule type" value="Genomic_DNA"/>
</dbReference>
<proteinExistence type="inferred from homology"/>